<dbReference type="OrthoDB" id="9794725at2"/>
<dbReference type="InterPro" id="IPR049492">
    <property type="entry name" value="BD-FAE-like_dom"/>
</dbReference>
<evidence type="ECO:0000256" key="1">
    <source>
        <dbReference type="ARBA" id="ARBA00022801"/>
    </source>
</evidence>
<evidence type="ECO:0000313" key="4">
    <source>
        <dbReference type="Proteomes" id="UP000322025"/>
    </source>
</evidence>
<comment type="caution">
    <text evidence="3">The sequence shown here is derived from an EMBL/GenBank/DDBJ whole genome shotgun (WGS) entry which is preliminary data.</text>
</comment>
<dbReference type="InterPro" id="IPR050300">
    <property type="entry name" value="GDXG_lipolytic_enzyme"/>
</dbReference>
<dbReference type="EMBL" id="VMSO01000010">
    <property type="protein sequence ID" value="KAA8501232.1"/>
    <property type="molecule type" value="Genomic_DNA"/>
</dbReference>
<proteinExistence type="predicted"/>
<reference evidence="3" key="1">
    <citation type="submission" date="2019-07" db="EMBL/GenBank/DDBJ databases">
        <authorList>
            <person name="Wongkuna S."/>
            <person name="Scaria J."/>
        </authorList>
    </citation>
    <scope>NUCLEOTIDE SEQUENCE [LARGE SCALE GENOMIC DNA]</scope>
    <source>
        <strain evidence="3">SW178</strain>
    </source>
</reference>
<dbReference type="GO" id="GO:0016787">
    <property type="term" value="F:hydrolase activity"/>
    <property type="evidence" value="ECO:0007669"/>
    <property type="project" value="UniProtKB-KW"/>
</dbReference>
<dbReference type="InterPro" id="IPR029058">
    <property type="entry name" value="AB_hydrolase_fold"/>
</dbReference>
<dbReference type="Pfam" id="PF20434">
    <property type="entry name" value="BD-FAE"/>
    <property type="match status" value="1"/>
</dbReference>
<sequence length="336" mass="37891">MKGEKITLWQEGEYHYPEAYGFVPFMISYIHEDDEIRPAMIVVPGGAYRNVSPSEGHLPAEEFYRAGCNVFVLAYTVNLLDEPLKLQPLNDISRAVRLIRRNAEKYSVDPSKLALCGFSAGGHLCASLCVHYGDIIDAEPEYQSISNRPDAAVLAYPVITSGEYAHRDSITALLGSNPSEDELEYMSLEKHVTSDTPPCFLWQTVTDATVPVENSYLFAQACRKNGVRFAHHVFTEGVHGLSVATERWLERDFGVPYTLEQIRILAEAISAGETKYRQEKGAEILADFGLNGQKKEKWSPEIKEEIKASLKETGIWLRLAEDWLDRIWADSLRQCR</sequence>
<name>A0A5M9I1X7_9FIRM</name>
<accession>A0A5M9I1X7</accession>
<organism evidence="3 4">
    <name type="scientific">Mediterraneibacter catenae</name>
    <dbReference type="NCBI Taxonomy" id="2594882"/>
    <lineage>
        <taxon>Bacteria</taxon>
        <taxon>Bacillati</taxon>
        <taxon>Bacillota</taxon>
        <taxon>Clostridia</taxon>
        <taxon>Lachnospirales</taxon>
        <taxon>Lachnospiraceae</taxon>
        <taxon>Mediterraneibacter</taxon>
    </lineage>
</organism>
<keyword evidence="1 3" id="KW-0378">Hydrolase</keyword>
<evidence type="ECO:0000313" key="3">
    <source>
        <dbReference type="EMBL" id="KAA8501232.1"/>
    </source>
</evidence>
<feature type="domain" description="BD-FAE-like" evidence="2">
    <location>
        <begin position="35"/>
        <end position="220"/>
    </location>
</feature>
<dbReference type="PANTHER" id="PTHR48081:SF6">
    <property type="entry name" value="PEPTIDASE S9 PROLYL OLIGOPEPTIDASE CATALYTIC DOMAIN-CONTAINING PROTEIN"/>
    <property type="match status" value="1"/>
</dbReference>
<protein>
    <submittedName>
        <fullName evidence="3">Alpha/beta hydrolase</fullName>
    </submittedName>
</protein>
<dbReference type="PANTHER" id="PTHR48081">
    <property type="entry name" value="AB HYDROLASE SUPERFAMILY PROTEIN C4A8.06C"/>
    <property type="match status" value="1"/>
</dbReference>
<dbReference type="Proteomes" id="UP000322025">
    <property type="component" value="Unassembled WGS sequence"/>
</dbReference>
<dbReference type="Gene3D" id="3.40.50.1820">
    <property type="entry name" value="alpha/beta hydrolase"/>
    <property type="match status" value="1"/>
</dbReference>
<gene>
    <name evidence="3" type="ORF">FNY66_08980</name>
</gene>
<dbReference type="RefSeq" id="WP_087150879.1">
    <property type="nucleotide sequence ID" value="NZ_VMSO01000010.1"/>
</dbReference>
<dbReference type="AlphaFoldDB" id="A0A5M9I1X7"/>
<keyword evidence="4" id="KW-1185">Reference proteome</keyword>
<evidence type="ECO:0000259" key="2">
    <source>
        <dbReference type="Pfam" id="PF20434"/>
    </source>
</evidence>
<dbReference type="SUPFAM" id="SSF53474">
    <property type="entry name" value="alpha/beta-Hydrolases"/>
    <property type="match status" value="1"/>
</dbReference>